<dbReference type="PANTHER" id="PTHR43124:SF3">
    <property type="entry name" value="CHLORAMPHENICOL EFFLUX PUMP RV0191"/>
    <property type="match status" value="1"/>
</dbReference>
<dbReference type="InterPro" id="IPR050189">
    <property type="entry name" value="MFS_Efflux_Transporters"/>
</dbReference>
<feature type="chain" id="PRO_5047320185" evidence="7">
    <location>
        <begin position="21"/>
        <end position="382"/>
    </location>
</feature>
<keyword evidence="4 6" id="KW-1133">Transmembrane helix</keyword>
<reference evidence="9 10" key="1">
    <citation type="submission" date="2020-10" db="EMBL/GenBank/DDBJ databases">
        <authorList>
            <person name="Peeters C."/>
        </authorList>
    </citation>
    <scope>NUCLEOTIDE SEQUENCE [LARGE SCALE GENOMIC DNA]</scope>
    <source>
        <strain evidence="9 10">LMG 28140</strain>
    </source>
</reference>
<keyword evidence="3 6" id="KW-0812">Transmembrane</keyword>
<keyword evidence="10" id="KW-1185">Reference proteome</keyword>
<dbReference type="EMBL" id="CAJHCP010000005">
    <property type="protein sequence ID" value="CAD6532059.1"/>
    <property type="molecule type" value="Genomic_DNA"/>
</dbReference>
<feature type="transmembrane region" description="Helical" evidence="6">
    <location>
        <begin position="97"/>
        <end position="118"/>
    </location>
</feature>
<feature type="signal peptide" evidence="7">
    <location>
        <begin position="1"/>
        <end position="20"/>
    </location>
</feature>
<feature type="transmembrane region" description="Helical" evidence="6">
    <location>
        <begin position="73"/>
        <end position="91"/>
    </location>
</feature>
<feature type="transmembrane region" description="Helical" evidence="6">
    <location>
        <begin position="161"/>
        <end position="180"/>
    </location>
</feature>
<dbReference type="RefSeq" id="WP_201642661.1">
    <property type="nucleotide sequence ID" value="NZ_CAJHCP010000005.1"/>
</dbReference>
<evidence type="ECO:0000256" key="1">
    <source>
        <dbReference type="ARBA" id="ARBA00004651"/>
    </source>
</evidence>
<dbReference type="PROSITE" id="PS50850">
    <property type="entry name" value="MFS"/>
    <property type="match status" value="1"/>
</dbReference>
<feature type="transmembrane region" description="Helical" evidence="6">
    <location>
        <begin position="296"/>
        <end position="315"/>
    </location>
</feature>
<feature type="transmembrane region" description="Helical" evidence="6">
    <location>
        <begin position="327"/>
        <end position="347"/>
    </location>
</feature>
<feature type="transmembrane region" description="Helical" evidence="6">
    <location>
        <begin position="271"/>
        <end position="290"/>
    </location>
</feature>
<gene>
    <name evidence="9" type="primary">ydhC</name>
    <name evidence="9" type="ORF">LMG28140_02577</name>
</gene>
<evidence type="ECO:0000259" key="8">
    <source>
        <dbReference type="PROSITE" id="PS50850"/>
    </source>
</evidence>
<feature type="transmembrane region" description="Helical" evidence="6">
    <location>
        <begin position="205"/>
        <end position="224"/>
    </location>
</feature>
<evidence type="ECO:0000256" key="6">
    <source>
        <dbReference type="SAM" id="Phobius"/>
    </source>
</evidence>
<dbReference type="Gene3D" id="1.20.1720.10">
    <property type="entry name" value="Multidrug resistance protein D"/>
    <property type="match status" value="1"/>
</dbReference>
<protein>
    <submittedName>
        <fullName evidence="9">Inner membrane transport protein YdhC</fullName>
    </submittedName>
</protein>
<comment type="subcellular location">
    <subcellularLocation>
        <location evidence="1">Cell membrane</location>
        <topology evidence="1">Multi-pass membrane protein</topology>
    </subcellularLocation>
</comment>
<dbReference type="SUPFAM" id="SSF103473">
    <property type="entry name" value="MFS general substrate transporter"/>
    <property type="match status" value="1"/>
</dbReference>
<dbReference type="Proteomes" id="UP000598032">
    <property type="component" value="Unassembled WGS sequence"/>
</dbReference>
<evidence type="ECO:0000256" key="2">
    <source>
        <dbReference type="ARBA" id="ARBA00022475"/>
    </source>
</evidence>
<dbReference type="PANTHER" id="PTHR43124">
    <property type="entry name" value="PURINE EFFLUX PUMP PBUE"/>
    <property type="match status" value="1"/>
</dbReference>
<organism evidence="9 10">
    <name type="scientific">Paraburkholderia metrosideri</name>
    <dbReference type="NCBI Taxonomy" id="580937"/>
    <lineage>
        <taxon>Bacteria</taxon>
        <taxon>Pseudomonadati</taxon>
        <taxon>Pseudomonadota</taxon>
        <taxon>Betaproteobacteria</taxon>
        <taxon>Burkholderiales</taxon>
        <taxon>Burkholderiaceae</taxon>
        <taxon>Paraburkholderia</taxon>
    </lineage>
</organism>
<evidence type="ECO:0000313" key="9">
    <source>
        <dbReference type="EMBL" id="CAD6532059.1"/>
    </source>
</evidence>
<keyword evidence="7" id="KW-0732">Signal</keyword>
<dbReference type="Pfam" id="PF07690">
    <property type="entry name" value="MFS_1"/>
    <property type="match status" value="1"/>
</dbReference>
<evidence type="ECO:0000256" key="5">
    <source>
        <dbReference type="ARBA" id="ARBA00023136"/>
    </source>
</evidence>
<feature type="transmembrane region" description="Helical" evidence="6">
    <location>
        <begin position="44"/>
        <end position="61"/>
    </location>
</feature>
<keyword evidence="2" id="KW-1003">Cell membrane</keyword>
<feature type="transmembrane region" description="Helical" evidence="6">
    <location>
        <begin position="353"/>
        <end position="374"/>
    </location>
</feature>
<evidence type="ECO:0000256" key="3">
    <source>
        <dbReference type="ARBA" id="ARBA00022692"/>
    </source>
</evidence>
<feature type="transmembrane region" description="Helical" evidence="6">
    <location>
        <begin position="130"/>
        <end position="155"/>
    </location>
</feature>
<comment type="caution">
    <text evidence="9">The sequence shown here is derived from an EMBL/GenBank/DDBJ whole genome shotgun (WGS) entry which is preliminary data.</text>
</comment>
<dbReference type="InterPro" id="IPR011701">
    <property type="entry name" value="MFS"/>
</dbReference>
<evidence type="ECO:0000256" key="4">
    <source>
        <dbReference type="ARBA" id="ARBA00022989"/>
    </source>
</evidence>
<feature type="transmembrane region" description="Helical" evidence="6">
    <location>
        <begin position="240"/>
        <end position="259"/>
    </location>
</feature>
<evidence type="ECO:0000256" key="7">
    <source>
        <dbReference type="SAM" id="SignalP"/>
    </source>
</evidence>
<keyword evidence="5 6" id="KW-0472">Membrane</keyword>
<evidence type="ECO:0000313" key="10">
    <source>
        <dbReference type="Proteomes" id="UP000598032"/>
    </source>
</evidence>
<name>A0ABM8NLS3_9BURK</name>
<proteinExistence type="predicted"/>
<dbReference type="InterPro" id="IPR020846">
    <property type="entry name" value="MFS_dom"/>
</dbReference>
<sequence>MQTRGLLPLSIALLMFPQMAQTLFSPALADFARAFSVPPEAASQALTVYFAAFAVGVFVWGRACDQIGRKPAMLCGLFVYALACCAAFAVTTFDGLLLSQAVAAFGAAVGSVVTQTVLRDRYAGAELARIFSVVGMVLAASPAIGLFAGAALVQAFGYKGVVAALFVLSSVLIAWTVAALPKTHLPRHAAEPLSDTLKLMLRDRLVWRSALLVAVFNVALYSYYDLGPFVFQRLHLDPDMYGYSGALLALGASLGAWLNRQQLKAGSGGEHMLRIASVLMLASALGVAALQNSPWFLVPMLLVVVAFGVAIPNVLGHALAAYKDKLGTAGALFGLLYYLMIGAGMMATAWTQALGGTLIVCGVIAVMVCVVSGWRRGWATAV</sequence>
<accession>A0ABM8NLS3</accession>
<feature type="domain" description="Major facilitator superfamily (MFS) profile" evidence="8">
    <location>
        <begin position="5"/>
        <end position="382"/>
    </location>
</feature>
<dbReference type="InterPro" id="IPR036259">
    <property type="entry name" value="MFS_trans_sf"/>
</dbReference>